<evidence type="ECO:0000256" key="1">
    <source>
        <dbReference type="SAM" id="MobiDB-lite"/>
    </source>
</evidence>
<dbReference type="Proteomes" id="UP001497457">
    <property type="component" value="Chromosome 26rd"/>
</dbReference>
<gene>
    <name evidence="2" type="ORF">URODEC1_LOCUS66587</name>
</gene>
<reference evidence="2" key="1">
    <citation type="submission" date="2024-10" db="EMBL/GenBank/DDBJ databases">
        <authorList>
            <person name="Ryan C."/>
        </authorList>
    </citation>
    <scope>NUCLEOTIDE SEQUENCE [LARGE SCALE GENOMIC DNA]</scope>
</reference>
<feature type="compositionally biased region" description="Basic and acidic residues" evidence="1">
    <location>
        <begin position="57"/>
        <end position="69"/>
    </location>
</feature>
<proteinExistence type="predicted"/>
<dbReference type="AlphaFoldDB" id="A0ABC9BLI3"/>
<evidence type="ECO:0000313" key="2">
    <source>
        <dbReference type="EMBL" id="CAL5003857.1"/>
    </source>
</evidence>
<organism evidence="2 3">
    <name type="scientific">Urochloa decumbens</name>
    <dbReference type="NCBI Taxonomy" id="240449"/>
    <lineage>
        <taxon>Eukaryota</taxon>
        <taxon>Viridiplantae</taxon>
        <taxon>Streptophyta</taxon>
        <taxon>Embryophyta</taxon>
        <taxon>Tracheophyta</taxon>
        <taxon>Spermatophyta</taxon>
        <taxon>Magnoliopsida</taxon>
        <taxon>Liliopsida</taxon>
        <taxon>Poales</taxon>
        <taxon>Poaceae</taxon>
        <taxon>PACMAD clade</taxon>
        <taxon>Panicoideae</taxon>
        <taxon>Panicodae</taxon>
        <taxon>Paniceae</taxon>
        <taxon>Melinidinae</taxon>
        <taxon>Urochloa</taxon>
    </lineage>
</organism>
<name>A0ABC9BLI3_9POAL</name>
<evidence type="ECO:0000313" key="3">
    <source>
        <dbReference type="Proteomes" id="UP001497457"/>
    </source>
</evidence>
<protein>
    <submittedName>
        <fullName evidence="2">Uncharacterized protein</fullName>
    </submittedName>
</protein>
<accession>A0ABC9BLI3</accession>
<feature type="compositionally biased region" description="Basic and acidic residues" evidence="1">
    <location>
        <begin position="1"/>
        <end position="22"/>
    </location>
</feature>
<dbReference type="EMBL" id="OZ075136">
    <property type="protein sequence ID" value="CAL5003857.1"/>
    <property type="molecule type" value="Genomic_DNA"/>
</dbReference>
<keyword evidence="3" id="KW-1185">Reference proteome</keyword>
<feature type="region of interest" description="Disordered" evidence="1">
    <location>
        <begin position="1"/>
        <end position="96"/>
    </location>
</feature>
<feature type="compositionally biased region" description="Basic residues" evidence="1">
    <location>
        <begin position="85"/>
        <end position="96"/>
    </location>
</feature>
<sequence length="96" mass="10602">MQLHASLDKEEIPSDLKWHREPPPSSSSSGGRAADMVSRASERHLTSTARTAAEEGGEVKKTRTHREVAPRFIYQDYAGPSGHSPNHHRTIRCGPC</sequence>